<feature type="compositionally biased region" description="Polar residues" evidence="1">
    <location>
        <begin position="951"/>
        <end position="973"/>
    </location>
</feature>
<feature type="compositionally biased region" description="Polar residues" evidence="1">
    <location>
        <begin position="853"/>
        <end position="867"/>
    </location>
</feature>
<evidence type="ECO:0000256" key="1">
    <source>
        <dbReference type="SAM" id="MobiDB-lite"/>
    </source>
</evidence>
<feature type="compositionally biased region" description="Basic and acidic residues" evidence="1">
    <location>
        <begin position="290"/>
        <end position="301"/>
    </location>
</feature>
<feature type="compositionally biased region" description="Polar residues" evidence="1">
    <location>
        <begin position="266"/>
        <end position="285"/>
    </location>
</feature>
<protein>
    <submittedName>
        <fullName evidence="2">Uncharacterized protein</fullName>
    </submittedName>
</protein>
<sequence>MFSLSTSSQTKSKTFQFDPSRGLDFENDIKVLRRSRLTKLSEFMTMLLSAERFQRDAKLSSLTRKDKNQLAQQAEDAQFFRILLRMLMEVSRASGLKQRDDLKKVYHWYQLNKEVLHCEPHFKGAGKQMYKRPELKFTSDAIKYYSDPPGRRKNHHVAFQTPSQQNSPRGQGSDDLNDLRIDSSRPTTAPPGMHRPKIRNSLRSPRSGDDDASFAVNYINSYLNNHLSPTATGLDRPASAMSVIRHAQIASQQTNQDEEEEDDLGSGQSAHYSQAASLASESNISIPVPEARRDGDEKKDENEEEEDSEKADDDDGENPSEGEKEQGPGLFKRKPPLTSLVNPVAQATFEEESFYGALPPEISEGTLLRVQVDMPKTAATKQHPGPSEAERKAAHLQQWQDYQHKQGVAAGDGTPGVDEGGERVVTTEVPERFTQEVIVNYAAQESFVTDNAPHIPANSLASQSLEHFYKMTESHEPKVDQNPISTQSALRLQKSQEAKKVTIAEGTSNNTRQRSLSARMERPSTVQAASLVMLADHVGDNMMVEKEPNGPEMPAGFRRPSSKVTPKRPATAPSTNPISVSVAKSYGGRSPPPNSSGDSTPEYTPRNRRGEPIFALPEESDYNVHFRRQGQAPLSTTVPHSISRHQGSMLPEAARYKWRDDGYGNMTYRKIHSRIQSAPAQRTSLRTAGSTRGGNRPKTASEASTKNRNKNKNNWHPCKVCEDNIRLPQAASHRMKTMHPATVASMMSIKTLGSDQRRMSSRMGHHHTGAYPWEEELVAGSVPPNMQYMSISTPAAIKVRNATDGSLAPNQSTESLVPKDSLHSPSKDSSHPCAIQGWFMGDSSAGETADGPPSSNQGGDNASSTMMAPSERSFGGMSDIDLADLTDQTLSPADTPRTMDSGDGRAQSRLDLSVGNGIGELAQDMEIPQADNDSQRGMPDMATKEAEDSSENTPRSVGGNSSIADTPCSSRGISQAADEPEATSSDNMPRETIVQGEPDQTSSEQLVAESKLDEVEADPTGSDETGAKQEESDAEQAAPSSAQHTFKAQAVVARPSSSSSSSSSIRAVPSHAHSFVPVEKHEKTSHHHHQNQHPHPHGNHDQHHPPRDVLPGGVAEAKVISLDLDVHMHERSPSAASNSSPKNRPIAYMKLSEDEKNKLKGKHPTAATSTPEYLLMMPAVSSKPLTPSSRPTTPRSATPRSPRVSPATSPCPRYSRTPSPSIRSPSPSIRSPSPSIRTSSPRSLNGRLSPSLRTSQQGHGSRSPSPTLSAASQSLRPKSARSRVTSARQREPPPSDKVKAEDVGVAGEDGERGSTPVGLSSESQISITAEDEEVSFITDTYDDDLGIIDDDGASLAPCTPDNFSQQDGLSSGATSPSITITMATNATSDQPPAVPQILVKRPSSAPGIRTDGGPSSLGLSPEGGGGGGGGGGSGGVRPSSARGRRPVSARRAASPQPRRPTSPR</sequence>
<accession>A0A7M7SWN7</accession>
<reference evidence="2" key="2">
    <citation type="submission" date="2021-01" db="UniProtKB">
        <authorList>
            <consortium name="EnsemblMetazoa"/>
        </authorList>
    </citation>
    <scope>IDENTIFICATION</scope>
</reference>
<feature type="region of interest" description="Disordered" evidence="1">
    <location>
        <begin position="143"/>
        <end position="209"/>
    </location>
</feature>
<feature type="compositionally biased region" description="Polar residues" evidence="1">
    <location>
        <begin position="1246"/>
        <end position="1287"/>
    </location>
</feature>
<feature type="compositionally biased region" description="Gly residues" evidence="1">
    <location>
        <begin position="1421"/>
        <end position="1435"/>
    </location>
</feature>
<feature type="compositionally biased region" description="Low complexity" evidence="1">
    <location>
        <begin position="1133"/>
        <end position="1144"/>
    </location>
</feature>
<dbReference type="PANTHER" id="PTHR35978:SF1">
    <property type="entry name" value="IQ DOMAIN-CONTAINING PROTEIN M"/>
    <property type="match status" value="1"/>
</dbReference>
<feature type="compositionally biased region" description="Basic and acidic residues" evidence="1">
    <location>
        <begin position="820"/>
        <end position="830"/>
    </location>
</feature>
<name>A0A7M7SWN7_STRPU</name>
<feature type="region of interest" description="Disordered" evidence="1">
    <location>
        <begin position="375"/>
        <end position="395"/>
    </location>
</feature>
<feature type="compositionally biased region" description="Polar residues" evidence="1">
    <location>
        <begin position="1361"/>
        <end position="1390"/>
    </location>
</feature>
<dbReference type="InParanoid" id="A0A7M7SWN7"/>
<feature type="compositionally biased region" description="Polar residues" evidence="1">
    <location>
        <begin position="676"/>
        <end position="690"/>
    </location>
</feature>
<dbReference type="PANTHER" id="PTHR35978">
    <property type="entry name" value="IQ DOMAIN-CONTAINING PROTEIN M"/>
    <property type="match status" value="1"/>
</dbReference>
<feature type="compositionally biased region" description="Acidic residues" evidence="1">
    <location>
        <begin position="302"/>
        <end position="320"/>
    </location>
</feature>
<dbReference type="RefSeq" id="XP_030836829.1">
    <property type="nucleotide sequence ID" value="XM_030980969.1"/>
</dbReference>
<feature type="compositionally biased region" description="Low complexity" evidence="1">
    <location>
        <begin position="1215"/>
        <end position="1243"/>
    </location>
</feature>
<evidence type="ECO:0000313" key="3">
    <source>
        <dbReference type="Proteomes" id="UP000007110"/>
    </source>
</evidence>
<evidence type="ECO:0000313" key="2">
    <source>
        <dbReference type="EnsemblMetazoa" id="XP_030836829"/>
    </source>
</evidence>
<feature type="region of interest" description="Disordered" evidence="1">
    <location>
        <begin position="543"/>
        <end position="609"/>
    </location>
</feature>
<dbReference type="KEGG" id="spu:763063"/>
<feature type="compositionally biased region" description="Polar residues" evidence="1">
    <location>
        <begin position="160"/>
        <end position="170"/>
    </location>
</feature>
<feature type="compositionally biased region" description="Basic and acidic residues" evidence="1">
    <location>
        <begin position="1288"/>
        <end position="1302"/>
    </location>
</feature>
<feature type="region of interest" description="Disordered" evidence="1">
    <location>
        <begin position="249"/>
        <end position="338"/>
    </location>
</feature>
<keyword evidence="3" id="KW-1185">Reference proteome</keyword>
<dbReference type="OrthoDB" id="6288272at2759"/>
<dbReference type="EnsemblMetazoa" id="XM_030980969">
    <property type="protein sequence ID" value="XP_030836829"/>
    <property type="gene ID" value="LOC763063"/>
</dbReference>
<feature type="compositionally biased region" description="Basic residues" evidence="1">
    <location>
        <begin position="1083"/>
        <end position="1097"/>
    </location>
</feature>
<proteinExistence type="predicted"/>
<feature type="region of interest" description="Disordered" evidence="1">
    <location>
        <begin position="676"/>
        <end position="715"/>
    </location>
</feature>
<dbReference type="GeneID" id="763063"/>
<feature type="region of interest" description="Disordered" evidence="1">
    <location>
        <begin position="922"/>
        <end position="1323"/>
    </location>
</feature>
<reference evidence="3" key="1">
    <citation type="submission" date="2015-02" db="EMBL/GenBank/DDBJ databases">
        <title>Genome sequencing for Strongylocentrotus purpuratus.</title>
        <authorList>
            <person name="Murali S."/>
            <person name="Liu Y."/>
            <person name="Vee V."/>
            <person name="English A."/>
            <person name="Wang M."/>
            <person name="Skinner E."/>
            <person name="Han Y."/>
            <person name="Muzny D.M."/>
            <person name="Worley K.C."/>
            <person name="Gibbs R.A."/>
        </authorList>
    </citation>
    <scope>NUCLEOTIDE SEQUENCE</scope>
</reference>
<feature type="region of interest" description="Disordered" evidence="1">
    <location>
        <begin position="1351"/>
        <end position="1464"/>
    </location>
</feature>
<dbReference type="Proteomes" id="UP000007110">
    <property type="component" value="Unassembled WGS sequence"/>
</dbReference>
<feature type="region of interest" description="Disordered" evidence="1">
    <location>
        <begin position="805"/>
        <end position="910"/>
    </location>
</feature>
<feature type="compositionally biased region" description="Low complexity" evidence="1">
    <location>
        <begin position="1181"/>
        <end position="1206"/>
    </location>
</feature>
<organism evidence="2 3">
    <name type="scientific">Strongylocentrotus purpuratus</name>
    <name type="common">Purple sea urchin</name>
    <dbReference type="NCBI Taxonomy" id="7668"/>
    <lineage>
        <taxon>Eukaryota</taxon>
        <taxon>Metazoa</taxon>
        <taxon>Echinodermata</taxon>
        <taxon>Eleutherozoa</taxon>
        <taxon>Echinozoa</taxon>
        <taxon>Echinoidea</taxon>
        <taxon>Euechinoidea</taxon>
        <taxon>Echinacea</taxon>
        <taxon>Camarodonta</taxon>
        <taxon>Echinidea</taxon>
        <taxon>Strongylocentrotidae</taxon>
        <taxon>Strongylocentrotus</taxon>
    </lineage>
</organism>
<feature type="compositionally biased region" description="Basic and acidic residues" evidence="1">
    <location>
        <begin position="1098"/>
        <end position="1107"/>
    </location>
</feature>